<gene>
    <name evidence="6" type="ORF">E6K81_13800</name>
</gene>
<dbReference type="PROSITE" id="PS00108">
    <property type="entry name" value="PROTEIN_KINASE_ST"/>
    <property type="match status" value="1"/>
</dbReference>
<keyword evidence="1" id="KW-0808">Transferase</keyword>
<keyword evidence="3 6" id="KW-0418">Kinase</keyword>
<dbReference type="Pfam" id="PF00069">
    <property type="entry name" value="Pkinase"/>
    <property type="match status" value="1"/>
</dbReference>
<evidence type="ECO:0000313" key="6">
    <source>
        <dbReference type="EMBL" id="TMQ69937.1"/>
    </source>
</evidence>
<dbReference type="InterPro" id="IPR008271">
    <property type="entry name" value="Ser/Thr_kinase_AS"/>
</dbReference>
<accession>A0A538U208</accession>
<evidence type="ECO:0000256" key="1">
    <source>
        <dbReference type="ARBA" id="ARBA00022679"/>
    </source>
</evidence>
<evidence type="ECO:0000256" key="3">
    <source>
        <dbReference type="ARBA" id="ARBA00022777"/>
    </source>
</evidence>
<evidence type="ECO:0000256" key="2">
    <source>
        <dbReference type="ARBA" id="ARBA00022741"/>
    </source>
</evidence>
<dbReference type="Gene3D" id="1.10.510.10">
    <property type="entry name" value="Transferase(Phosphotransferase) domain 1"/>
    <property type="match status" value="1"/>
</dbReference>
<sequence length="149" mass="15636">AAHALGVIHRDIKPENLIVDPTGQLKIMDFGIARALHAGGAAAEGGLSGTPGYLAPEQLVGQTGDARSDIYAVGVVLYEALGGRRPFLAVDINELAYRVANEAPPPLGEVAPEVRPEVARLVMRCLARDPAARPADAATLERELGELRA</sequence>
<keyword evidence="4" id="KW-0067">ATP-binding</keyword>
<dbReference type="SUPFAM" id="SSF56112">
    <property type="entry name" value="Protein kinase-like (PK-like)"/>
    <property type="match status" value="1"/>
</dbReference>
<name>A0A538U208_UNCEI</name>
<organism evidence="6 7">
    <name type="scientific">Eiseniibacteriota bacterium</name>
    <dbReference type="NCBI Taxonomy" id="2212470"/>
    <lineage>
        <taxon>Bacteria</taxon>
        <taxon>Candidatus Eiseniibacteriota</taxon>
    </lineage>
</organism>
<dbReference type="AlphaFoldDB" id="A0A538U208"/>
<dbReference type="GO" id="GO:0005524">
    <property type="term" value="F:ATP binding"/>
    <property type="evidence" value="ECO:0007669"/>
    <property type="project" value="UniProtKB-KW"/>
</dbReference>
<feature type="domain" description="Protein kinase" evidence="5">
    <location>
        <begin position="1"/>
        <end position="149"/>
    </location>
</feature>
<dbReference type="PANTHER" id="PTHR43289">
    <property type="entry name" value="MITOGEN-ACTIVATED PROTEIN KINASE KINASE KINASE 20-RELATED"/>
    <property type="match status" value="1"/>
</dbReference>
<comment type="caution">
    <text evidence="6">The sequence shown here is derived from an EMBL/GenBank/DDBJ whole genome shotgun (WGS) entry which is preliminary data.</text>
</comment>
<feature type="non-terminal residue" evidence="6">
    <location>
        <position position="1"/>
    </location>
</feature>
<dbReference type="PANTHER" id="PTHR43289:SF6">
    <property type="entry name" value="SERINE_THREONINE-PROTEIN KINASE NEKL-3"/>
    <property type="match status" value="1"/>
</dbReference>
<proteinExistence type="predicted"/>
<dbReference type="EMBL" id="VBPB01000266">
    <property type="protein sequence ID" value="TMQ69937.1"/>
    <property type="molecule type" value="Genomic_DNA"/>
</dbReference>
<dbReference type="SMART" id="SM00220">
    <property type="entry name" value="S_TKc"/>
    <property type="match status" value="1"/>
</dbReference>
<protein>
    <submittedName>
        <fullName evidence="6">Serine/threonine protein kinase</fullName>
    </submittedName>
</protein>
<dbReference type="InterPro" id="IPR011009">
    <property type="entry name" value="Kinase-like_dom_sf"/>
</dbReference>
<dbReference type="GO" id="GO:0004674">
    <property type="term" value="F:protein serine/threonine kinase activity"/>
    <property type="evidence" value="ECO:0007669"/>
    <property type="project" value="UniProtKB-KW"/>
</dbReference>
<dbReference type="PROSITE" id="PS50011">
    <property type="entry name" value="PROTEIN_KINASE_DOM"/>
    <property type="match status" value="1"/>
</dbReference>
<dbReference type="CDD" id="cd14014">
    <property type="entry name" value="STKc_PknB_like"/>
    <property type="match status" value="1"/>
</dbReference>
<evidence type="ECO:0000259" key="5">
    <source>
        <dbReference type="PROSITE" id="PS50011"/>
    </source>
</evidence>
<reference evidence="6 7" key="1">
    <citation type="journal article" date="2019" name="Nat. Microbiol.">
        <title>Mediterranean grassland soil C-N compound turnover is dependent on rainfall and depth, and is mediated by genomically divergent microorganisms.</title>
        <authorList>
            <person name="Diamond S."/>
            <person name="Andeer P.F."/>
            <person name="Li Z."/>
            <person name="Crits-Christoph A."/>
            <person name="Burstein D."/>
            <person name="Anantharaman K."/>
            <person name="Lane K.R."/>
            <person name="Thomas B.C."/>
            <person name="Pan C."/>
            <person name="Northen T.R."/>
            <person name="Banfield J.F."/>
        </authorList>
    </citation>
    <scope>NUCLEOTIDE SEQUENCE [LARGE SCALE GENOMIC DNA]</scope>
    <source>
        <strain evidence="6">WS_11</strain>
    </source>
</reference>
<evidence type="ECO:0000256" key="4">
    <source>
        <dbReference type="ARBA" id="ARBA00022840"/>
    </source>
</evidence>
<keyword evidence="2" id="KW-0547">Nucleotide-binding</keyword>
<dbReference type="Proteomes" id="UP000319771">
    <property type="component" value="Unassembled WGS sequence"/>
</dbReference>
<dbReference type="InterPro" id="IPR000719">
    <property type="entry name" value="Prot_kinase_dom"/>
</dbReference>
<keyword evidence="6" id="KW-0723">Serine/threonine-protein kinase</keyword>
<evidence type="ECO:0000313" key="7">
    <source>
        <dbReference type="Proteomes" id="UP000319771"/>
    </source>
</evidence>